<evidence type="ECO:0008006" key="5">
    <source>
        <dbReference type="Google" id="ProtNLM"/>
    </source>
</evidence>
<feature type="signal peptide" evidence="2">
    <location>
        <begin position="1"/>
        <end position="25"/>
    </location>
</feature>
<feature type="transmembrane region" description="Helical" evidence="1">
    <location>
        <begin position="157"/>
        <end position="178"/>
    </location>
</feature>
<feature type="chain" id="PRO_5040216767" description="Chemotaxis protein CheA" evidence="2">
    <location>
        <begin position="26"/>
        <end position="428"/>
    </location>
</feature>
<reference evidence="3 4" key="1">
    <citation type="journal article" date="2013" name="Genome Announc.">
        <title>Draft Genome Sequence of the Lignocellulose Decomposer Thermobifida fusca Strain TM51.</title>
        <authorList>
            <person name="Toth A."/>
            <person name="Barna T."/>
            <person name="Nagy I."/>
            <person name="Horvath B."/>
            <person name="Nagy I."/>
            <person name="Tancsics A."/>
            <person name="Kriszt B."/>
            <person name="Baka E."/>
            <person name="Fekete C."/>
            <person name="Kukolya J."/>
        </authorList>
    </citation>
    <scope>NUCLEOTIDE SEQUENCE [LARGE SCALE GENOMIC DNA]</scope>
    <source>
        <strain evidence="3 4">TM51</strain>
    </source>
</reference>
<keyword evidence="1" id="KW-1133">Transmembrane helix</keyword>
<keyword evidence="1" id="KW-0812">Transmembrane</keyword>
<dbReference type="AlphaFoldDB" id="A0A9P2T9W2"/>
<sequence length="428" mass="44686">MVRRLAITTLAAVAAAAVAAAPAYADPSVDEVADALNSSHVYIDPDATGVTDRDAELMSQAAENVDTPVYFVVFPEEEFTSQAELGSFMAEVQQDVGDGSYLVFIGNTTAADSTVLSPSDVAAAEEAAQRMSTVPDAAVAFANEAEAQADAAAASGIFGMVLLGLFILAIVGTGFFLYRSKKKREAQAARELAEVKKAVAEDVTLLGEDIARLDLDLSTADEATREDYAKALNAYDRAKAELETITRADEIQRVTNALEDGRYYMTATRARLAGEPVPERRAPCFFNPQHGPSVRDIDWAPPGGAVRSVPACQACASAVLSGMHPDVRMVDMGGRRVAYYDAGPAYAPYAGGYFGMDMMMGMFTGMMIGNMMGSMMGASMLGAGMGAGMDDFGGDDGGFGDFGGDGGGFSDFGGGGFDGGDFGGFGDF</sequence>
<protein>
    <recommendedName>
        <fullName evidence="5">Chemotaxis protein CheA</fullName>
    </recommendedName>
</protein>
<name>A0A9P2T9W2_THEFU</name>
<proteinExistence type="predicted"/>
<comment type="caution">
    <text evidence="3">The sequence shown here is derived from an EMBL/GenBank/DDBJ whole genome shotgun (WGS) entry which is preliminary data.</text>
</comment>
<evidence type="ECO:0000313" key="3">
    <source>
        <dbReference type="EMBL" id="EOR70356.1"/>
    </source>
</evidence>
<keyword evidence="1" id="KW-0472">Membrane</keyword>
<dbReference type="EMBL" id="AOSG01000076">
    <property type="protein sequence ID" value="EOR70356.1"/>
    <property type="molecule type" value="Genomic_DNA"/>
</dbReference>
<gene>
    <name evidence="3" type="ORF">TM51_13160</name>
</gene>
<evidence type="ECO:0000256" key="1">
    <source>
        <dbReference type="SAM" id="Phobius"/>
    </source>
</evidence>
<evidence type="ECO:0000313" key="4">
    <source>
        <dbReference type="Proteomes" id="UP000014184"/>
    </source>
</evidence>
<keyword evidence="4" id="KW-1185">Reference proteome</keyword>
<evidence type="ECO:0000256" key="2">
    <source>
        <dbReference type="SAM" id="SignalP"/>
    </source>
</evidence>
<dbReference type="RefSeq" id="WP_011292981.1">
    <property type="nucleotide sequence ID" value="NZ_AOSG01000076.1"/>
</dbReference>
<organism evidence="3 4">
    <name type="scientific">Thermobifida fusca TM51</name>
    <dbReference type="NCBI Taxonomy" id="1169414"/>
    <lineage>
        <taxon>Bacteria</taxon>
        <taxon>Bacillati</taxon>
        <taxon>Actinomycetota</taxon>
        <taxon>Actinomycetes</taxon>
        <taxon>Streptosporangiales</taxon>
        <taxon>Nocardiopsidaceae</taxon>
        <taxon>Thermobifida</taxon>
    </lineage>
</organism>
<keyword evidence="2" id="KW-0732">Signal</keyword>
<accession>A0A9P2T9W2</accession>
<feature type="transmembrane region" description="Helical" evidence="1">
    <location>
        <begin position="368"/>
        <end position="389"/>
    </location>
</feature>
<dbReference type="Proteomes" id="UP000014184">
    <property type="component" value="Unassembled WGS sequence"/>
</dbReference>